<dbReference type="Proteomes" id="UP001597307">
    <property type="component" value="Unassembled WGS sequence"/>
</dbReference>
<organism evidence="11 12">
    <name type="scientific">Arthrobacter flavus</name>
    <dbReference type="NCBI Taxonomy" id="95172"/>
    <lineage>
        <taxon>Bacteria</taxon>
        <taxon>Bacillati</taxon>
        <taxon>Actinomycetota</taxon>
        <taxon>Actinomycetes</taxon>
        <taxon>Micrococcales</taxon>
        <taxon>Micrococcaceae</taxon>
        <taxon>Arthrobacter</taxon>
    </lineage>
</organism>
<dbReference type="EMBL" id="JBHUGA010000032">
    <property type="protein sequence ID" value="MFD1846908.1"/>
    <property type="molecule type" value="Genomic_DNA"/>
</dbReference>
<dbReference type="EC" id="2.7.7.7" evidence="3"/>
<keyword evidence="7" id="KW-0235">DNA replication</keyword>
<evidence type="ECO:0000313" key="11">
    <source>
        <dbReference type="EMBL" id="MFD1846908.1"/>
    </source>
</evidence>
<dbReference type="CDD" id="cd04485">
    <property type="entry name" value="DnaE_OBF"/>
    <property type="match status" value="1"/>
</dbReference>
<proteinExistence type="inferred from homology"/>
<evidence type="ECO:0000313" key="12">
    <source>
        <dbReference type="Proteomes" id="UP001597307"/>
    </source>
</evidence>
<dbReference type="GO" id="GO:0003887">
    <property type="term" value="F:DNA-directed DNA polymerase activity"/>
    <property type="evidence" value="ECO:0007669"/>
    <property type="project" value="UniProtKB-EC"/>
</dbReference>
<keyword evidence="6 11" id="KW-0548">Nucleotidyltransferase</keyword>
<feature type="domain" description="Polymerase/histidinol phosphatase N-terminal" evidence="10">
    <location>
        <begin position="1"/>
        <end position="58"/>
    </location>
</feature>
<dbReference type="Pfam" id="PF17657">
    <property type="entry name" value="DNA_pol3_finger"/>
    <property type="match status" value="1"/>
</dbReference>
<dbReference type="PANTHER" id="PTHR32294">
    <property type="entry name" value="DNA POLYMERASE III SUBUNIT ALPHA"/>
    <property type="match status" value="1"/>
</dbReference>
<dbReference type="Gene3D" id="3.20.20.140">
    <property type="entry name" value="Metal-dependent hydrolases"/>
    <property type="match status" value="1"/>
</dbReference>
<dbReference type="SUPFAM" id="SSF89550">
    <property type="entry name" value="PHP domain-like"/>
    <property type="match status" value="1"/>
</dbReference>
<reference evidence="12" key="1">
    <citation type="journal article" date="2019" name="Int. J. Syst. Evol. Microbiol.">
        <title>The Global Catalogue of Microorganisms (GCM) 10K type strain sequencing project: providing services to taxonomists for standard genome sequencing and annotation.</title>
        <authorList>
            <consortium name="The Broad Institute Genomics Platform"/>
            <consortium name="The Broad Institute Genome Sequencing Center for Infectious Disease"/>
            <person name="Wu L."/>
            <person name="Ma J."/>
        </authorList>
    </citation>
    <scope>NUCLEOTIDE SEQUENCE [LARGE SCALE GENOMIC DNA]</scope>
    <source>
        <strain evidence="12">JCM 11496</strain>
    </source>
</reference>
<dbReference type="InterPro" id="IPR041931">
    <property type="entry name" value="DNA_pol3_alpha_thumb_dom"/>
</dbReference>
<keyword evidence="5 11" id="KW-0808">Transferase</keyword>
<dbReference type="NCBIfam" id="TIGR00594">
    <property type="entry name" value="polc"/>
    <property type="match status" value="1"/>
</dbReference>
<evidence type="ECO:0000256" key="1">
    <source>
        <dbReference type="ARBA" id="ARBA00004496"/>
    </source>
</evidence>
<comment type="caution">
    <text evidence="11">The sequence shown here is derived from an EMBL/GenBank/DDBJ whole genome shotgun (WGS) entry which is preliminary data.</text>
</comment>
<dbReference type="Gene3D" id="1.10.150.870">
    <property type="match status" value="1"/>
</dbReference>
<dbReference type="SMART" id="SM00481">
    <property type="entry name" value="POLIIIAc"/>
    <property type="match status" value="1"/>
</dbReference>
<accession>A0ABW4Q872</accession>
<keyword evidence="8" id="KW-0239">DNA-directed DNA polymerase</keyword>
<dbReference type="InterPro" id="IPR016195">
    <property type="entry name" value="Pol/histidinol_Pase-like"/>
</dbReference>
<dbReference type="InterPro" id="IPR004365">
    <property type="entry name" value="NA-bd_OB_tRNA"/>
</dbReference>
<dbReference type="CDD" id="cd12113">
    <property type="entry name" value="PHP_PolIIIA_DnaE3"/>
    <property type="match status" value="1"/>
</dbReference>
<dbReference type="Pfam" id="PF01336">
    <property type="entry name" value="tRNA_anti-codon"/>
    <property type="match status" value="1"/>
</dbReference>
<evidence type="ECO:0000256" key="4">
    <source>
        <dbReference type="ARBA" id="ARBA00019114"/>
    </source>
</evidence>
<sequence>MLDGAARLTDLFSHTEELGMNALATTDHGFVFGAFDFWDKARAAGVKPIIGVEAYLTPGTARADKTRVKWGGGGRDDVSGAGAYTHMTMWAETTEGMHNLFRMSSLASLEGYLYKPRMDRDLLQTYGKGLIASTGCPSGEVQTKLRLGLYREAVQAASDFRDIFGADNFFCELMDHGLDIERAVQSDLIKLAKELRLPLVATNDLHYTHAEDAKAHAALLCVQSGSTMADPKRFKFDADEFYLKSPAEMRSIFRDHPDACDNTLLIAERCDVEFNTKANYMPGFPVPEGESEQSWFVKEVETGLQYRYPAGIPDAVRKQAEYETGVITQMGFPSYFLVVADFINWAKDNGIRVGPGRGSGAGSMVAYAMRITDLDPLQHGLIFERFLNPERVSMPDFDVDFDDRRRSEVIRYVTEKYGDERVAMIVTYGTIKAKQAMKDSSRVMGYPFSMGERLTKAMPPDVMGKGLALTDVHDKNSKRYSEAEELRELLKSDADSAKVFETALGLEGLKRQWGVHAAGVIMSSDPLIDIIPLMRRDQDGQIITQFDYPTCENLGLIKMDFLGLRNLTIITDAVENIKLNKDIDLVLEDLDLEDQGSYELLARGDTLGVFQLDGGPMRALLKLMRPDNFEDISAVIALYRPGPMGANSHTNYALRKTGAQEVTPIHAELEEPLAEILGTTYGLIVYQEQVMAIAQKVAGYSLGRADILRRAMGKKKKSELDKQYEGFANGMKDNGYSEAAIKTLWDILLPFSDYAFNKAHSAAYGLVSYWTAYLKAHHPAEYMAALLTSVGDDKDKLAIYLNECRRMGITVLPPDVNESSVNFTPVGTDIRFGMGAIRNVGANVVGAMVGARTEKGAFTSFSDFLQKVPAVVCNKRTIESLIKAGSFDSLKHPRRALAMIHEEAVDSVIVLKRNEAANQFDLFSAFDDEPGAVGGLSVEVPDLPEWEKKDKLSFERDMLGLYVSDHPLQGLDGILSQHADSSITSIISDEGPADGAMVTIAGMITSLQRRIAKNSGNAYARAEIEDLAGSMEVMFFGQVYGPIAGVLAEDLIVVVRGRLQRRDDGAVTLNAQELSVPDLSEGHSGPVVISMAHHKATETAVVALRDVLRTHPGTSEVQIRLNSNRKVEVMRLGVELRVNPTSSLFGDLKVLLGPACLDV</sequence>
<dbReference type="InterPro" id="IPR029460">
    <property type="entry name" value="DNAPol_HHH"/>
</dbReference>
<dbReference type="PANTHER" id="PTHR32294:SF0">
    <property type="entry name" value="DNA POLYMERASE III SUBUNIT ALPHA"/>
    <property type="match status" value="1"/>
</dbReference>
<dbReference type="Pfam" id="PF07733">
    <property type="entry name" value="DNA_pol3_alpha"/>
    <property type="match status" value="1"/>
</dbReference>
<dbReference type="InterPro" id="IPR040982">
    <property type="entry name" value="DNA_pol3_finger"/>
</dbReference>
<dbReference type="InterPro" id="IPR004013">
    <property type="entry name" value="PHP_dom"/>
</dbReference>
<dbReference type="Pfam" id="PF02811">
    <property type="entry name" value="PHP"/>
    <property type="match status" value="1"/>
</dbReference>
<evidence type="ECO:0000256" key="9">
    <source>
        <dbReference type="ARBA" id="ARBA00049244"/>
    </source>
</evidence>
<comment type="similarity">
    <text evidence="2">Belongs to the DNA polymerase type-C family. DnaE subfamily.</text>
</comment>
<evidence type="ECO:0000256" key="7">
    <source>
        <dbReference type="ARBA" id="ARBA00022705"/>
    </source>
</evidence>
<evidence type="ECO:0000259" key="10">
    <source>
        <dbReference type="SMART" id="SM00481"/>
    </source>
</evidence>
<evidence type="ECO:0000256" key="8">
    <source>
        <dbReference type="ARBA" id="ARBA00022932"/>
    </source>
</evidence>
<evidence type="ECO:0000256" key="5">
    <source>
        <dbReference type="ARBA" id="ARBA00022679"/>
    </source>
</evidence>
<dbReference type="Gene3D" id="1.10.10.1600">
    <property type="entry name" value="Bacterial DNA polymerase III alpha subunit, thumb domain"/>
    <property type="match status" value="1"/>
</dbReference>
<evidence type="ECO:0000256" key="6">
    <source>
        <dbReference type="ARBA" id="ARBA00022695"/>
    </source>
</evidence>
<comment type="catalytic activity">
    <reaction evidence="9">
        <text>DNA(n) + a 2'-deoxyribonucleoside 5'-triphosphate = DNA(n+1) + diphosphate</text>
        <dbReference type="Rhea" id="RHEA:22508"/>
        <dbReference type="Rhea" id="RHEA-COMP:17339"/>
        <dbReference type="Rhea" id="RHEA-COMP:17340"/>
        <dbReference type="ChEBI" id="CHEBI:33019"/>
        <dbReference type="ChEBI" id="CHEBI:61560"/>
        <dbReference type="ChEBI" id="CHEBI:173112"/>
        <dbReference type="EC" id="2.7.7.7"/>
    </reaction>
</comment>
<evidence type="ECO:0000256" key="3">
    <source>
        <dbReference type="ARBA" id="ARBA00012417"/>
    </source>
</evidence>
<gene>
    <name evidence="11" type="primary">dnaE</name>
    <name evidence="11" type="ORF">ACFSFX_09890</name>
</gene>
<evidence type="ECO:0000256" key="2">
    <source>
        <dbReference type="ARBA" id="ARBA00009496"/>
    </source>
</evidence>
<dbReference type="NCBIfam" id="NF004226">
    <property type="entry name" value="PRK05673.1"/>
    <property type="match status" value="1"/>
</dbReference>
<dbReference type="Pfam" id="PF14579">
    <property type="entry name" value="HHH_6"/>
    <property type="match status" value="1"/>
</dbReference>
<name>A0ABW4Q872_9MICC</name>
<dbReference type="RefSeq" id="WP_377959623.1">
    <property type="nucleotide sequence ID" value="NZ_BAAAIJ010000019.1"/>
</dbReference>
<comment type="subcellular location">
    <subcellularLocation>
        <location evidence="1">Cytoplasm</location>
    </subcellularLocation>
</comment>
<dbReference type="InterPro" id="IPR004805">
    <property type="entry name" value="DnaE2/DnaE/PolC"/>
</dbReference>
<protein>
    <recommendedName>
        <fullName evidence="4">DNA polymerase III subunit alpha</fullName>
        <ecNumber evidence="3">2.7.7.7</ecNumber>
    </recommendedName>
</protein>
<keyword evidence="12" id="KW-1185">Reference proteome</keyword>
<dbReference type="InterPro" id="IPR003141">
    <property type="entry name" value="Pol/His_phosphatase_N"/>
</dbReference>
<dbReference type="InterPro" id="IPR011708">
    <property type="entry name" value="DNA_pol3_alpha_NTPase_dom"/>
</dbReference>